<organism evidence="3 4">
    <name type="scientific">Ruminococcus flavefaciens</name>
    <dbReference type="NCBI Taxonomy" id="1265"/>
    <lineage>
        <taxon>Bacteria</taxon>
        <taxon>Bacillati</taxon>
        <taxon>Bacillota</taxon>
        <taxon>Clostridia</taxon>
        <taxon>Eubacteriales</taxon>
        <taxon>Oscillospiraceae</taxon>
        <taxon>Ruminococcus</taxon>
    </lineage>
</organism>
<sequence>MRKKIKTALIFTGILMLIAAAALCVFNIIQDRRAYEKSQSVLTELKRYIPEPTEEIPTETAENPADDLFLQYEQVKEEEAVAINVDGIDYIGYISLPSLGLELPVINDWSYDALELSPCRFSGNAAKNDLIIAAHNYNSHFGRIADLGSGDDILFTDTNGNIYRYKVEDIKVLDGSDSEGMFSGEAKEWDITLFTCTLSGRSRVAVRGSRYDK</sequence>
<dbReference type="EMBL" id="FNWV01000003">
    <property type="protein sequence ID" value="SEH52777.1"/>
    <property type="molecule type" value="Genomic_DNA"/>
</dbReference>
<feature type="active site" description="Acyl-thioester intermediate" evidence="2">
    <location>
        <position position="196"/>
    </location>
</feature>
<feature type="active site" description="Proton donor/acceptor" evidence="2">
    <location>
        <position position="135"/>
    </location>
</feature>
<gene>
    <name evidence="3" type="ORF">SAMN02910265_01274</name>
</gene>
<dbReference type="Pfam" id="PF04203">
    <property type="entry name" value="Sortase"/>
    <property type="match status" value="1"/>
</dbReference>
<dbReference type="InterPro" id="IPR005754">
    <property type="entry name" value="Sortase"/>
</dbReference>
<evidence type="ECO:0000313" key="3">
    <source>
        <dbReference type="EMBL" id="SEH52777.1"/>
    </source>
</evidence>
<dbReference type="InterPro" id="IPR023365">
    <property type="entry name" value="Sortase_dom-sf"/>
</dbReference>
<dbReference type="SUPFAM" id="SSF63817">
    <property type="entry name" value="Sortase"/>
    <property type="match status" value="1"/>
</dbReference>
<dbReference type="Gene3D" id="2.40.260.10">
    <property type="entry name" value="Sortase"/>
    <property type="match status" value="1"/>
</dbReference>
<evidence type="ECO:0000256" key="1">
    <source>
        <dbReference type="ARBA" id="ARBA00022801"/>
    </source>
</evidence>
<evidence type="ECO:0000256" key="2">
    <source>
        <dbReference type="PIRSR" id="PIRSR605754-1"/>
    </source>
</evidence>
<dbReference type="CDD" id="cd00004">
    <property type="entry name" value="Sortase"/>
    <property type="match status" value="1"/>
</dbReference>
<name>A0A1H6IX20_RUMFL</name>
<accession>A0A1H6IX20</accession>
<dbReference type="OrthoDB" id="2328774at2"/>
<dbReference type="AlphaFoldDB" id="A0A1H6IX20"/>
<evidence type="ECO:0000313" key="4">
    <source>
        <dbReference type="Proteomes" id="UP000183190"/>
    </source>
</evidence>
<reference evidence="3 4" key="1">
    <citation type="submission" date="2016-10" db="EMBL/GenBank/DDBJ databases">
        <authorList>
            <person name="de Groot N.N."/>
        </authorList>
    </citation>
    <scope>NUCLEOTIDE SEQUENCE [LARGE SCALE GENOMIC DNA]</scope>
    <source>
        <strain evidence="3 4">YAD2003</strain>
    </source>
</reference>
<protein>
    <submittedName>
        <fullName evidence="3">Sortase A</fullName>
    </submittedName>
</protein>
<dbReference type="RefSeq" id="WP_074715526.1">
    <property type="nucleotide sequence ID" value="NZ_FNWV01000003.1"/>
</dbReference>
<keyword evidence="1" id="KW-0378">Hydrolase</keyword>
<dbReference type="Proteomes" id="UP000183190">
    <property type="component" value="Unassembled WGS sequence"/>
</dbReference>
<dbReference type="GO" id="GO:0016787">
    <property type="term" value="F:hydrolase activity"/>
    <property type="evidence" value="ECO:0007669"/>
    <property type="project" value="UniProtKB-KW"/>
</dbReference>
<proteinExistence type="predicted"/>